<dbReference type="eggNOG" id="ENOG502S6I6">
    <property type="taxonomic scope" value="Eukaryota"/>
</dbReference>
<protein>
    <recommendedName>
        <fullName evidence="4">F-box domain-containing protein</fullName>
    </recommendedName>
</protein>
<dbReference type="STRING" id="1076935.U4LPE6"/>
<feature type="compositionally biased region" description="Low complexity" evidence="1">
    <location>
        <begin position="8"/>
        <end position="20"/>
    </location>
</feature>
<sequence>MSSRNTMSSKKPSSTTSSTSGGSGLERVFNSPVAGRLAQYLDIADLISLSRASTRTYSAFKAIQKAQWSINSFLSAYFTNPKAFRSVLGECDAFISGSAALQFFDRVRWSDSDLDIYVAEPNRRSEESAIKTMGIYLKDKEGYKFTPTSRQHPDFDIHGSEEAKKFTLSKPLDKESLDYSVFDSGIAGVYTFIKKSARKERKVQIISTTGLPLQCVLRFHSTVVQNVITWNKAYALFPTATFIDRVTLVTAPKREQEQKALDKYQARGWSVVEYPGASFHKDRYVRDSYTWMIPFDNEGVTKPEKPDYVIEISGFSLESEPYKNTYICSSVTSGYLRYKYLCGFNDWHPEFMRRIDDILQIEVQKSRPDDVELDWQAEADQADLRTLLYSKKFVNAERERGGRTFYDNCVPLFFSKYLIKKKQERKKKEWQAAKFGEGYCHECSRRYSIQDVVERAVNKLRSQYKGKAGWTTQHLLLGYQLFEDSIKAEVFLGLDGGPDQDEWLNRQLQMFVGS</sequence>
<feature type="region of interest" description="Disordered" evidence="1">
    <location>
        <begin position="1"/>
        <end position="24"/>
    </location>
</feature>
<name>U4LPE6_PYROM</name>
<dbReference type="OMA" id="RRWAWLE"/>
<dbReference type="Proteomes" id="UP000018144">
    <property type="component" value="Unassembled WGS sequence"/>
</dbReference>
<keyword evidence="3" id="KW-1185">Reference proteome</keyword>
<evidence type="ECO:0000313" key="2">
    <source>
        <dbReference type="EMBL" id="CCX31200.1"/>
    </source>
</evidence>
<evidence type="ECO:0000256" key="1">
    <source>
        <dbReference type="SAM" id="MobiDB-lite"/>
    </source>
</evidence>
<evidence type="ECO:0008006" key="4">
    <source>
        <dbReference type="Google" id="ProtNLM"/>
    </source>
</evidence>
<organism evidence="2 3">
    <name type="scientific">Pyronema omphalodes (strain CBS 100304)</name>
    <name type="common">Pyronema confluens</name>
    <dbReference type="NCBI Taxonomy" id="1076935"/>
    <lineage>
        <taxon>Eukaryota</taxon>
        <taxon>Fungi</taxon>
        <taxon>Dikarya</taxon>
        <taxon>Ascomycota</taxon>
        <taxon>Pezizomycotina</taxon>
        <taxon>Pezizomycetes</taxon>
        <taxon>Pezizales</taxon>
        <taxon>Pyronemataceae</taxon>
        <taxon>Pyronema</taxon>
    </lineage>
</organism>
<gene>
    <name evidence="2" type="ORF">PCON_10328</name>
</gene>
<dbReference type="OrthoDB" id="10025998at2759"/>
<evidence type="ECO:0000313" key="3">
    <source>
        <dbReference type="Proteomes" id="UP000018144"/>
    </source>
</evidence>
<accession>U4LPE6</accession>
<dbReference type="AlphaFoldDB" id="U4LPE6"/>
<reference evidence="2 3" key="1">
    <citation type="journal article" date="2013" name="PLoS Genet.">
        <title>The genome and development-dependent transcriptomes of Pyronema confluens: a window into fungal evolution.</title>
        <authorList>
            <person name="Traeger S."/>
            <person name="Altegoer F."/>
            <person name="Freitag M."/>
            <person name="Gabaldon T."/>
            <person name="Kempken F."/>
            <person name="Kumar A."/>
            <person name="Marcet-Houben M."/>
            <person name="Poggeler S."/>
            <person name="Stajich J.E."/>
            <person name="Nowrousian M."/>
        </authorList>
    </citation>
    <scope>NUCLEOTIDE SEQUENCE [LARGE SCALE GENOMIC DNA]</scope>
    <source>
        <strain evidence="3">CBS 100304</strain>
        <tissue evidence="2">Vegetative mycelium</tissue>
    </source>
</reference>
<proteinExistence type="predicted"/>
<dbReference type="EMBL" id="HF935557">
    <property type="protein sequence ID" value="CCX31200.1"/>
    <property type="molecule type" value="Genomic_DNA"/>
</dbReference>